<dbReference type="InterPro" id="IPR050090">
    <property type="entry name" value="Tyrosine_recombinase_XerCD"/>
</dbReference>
<keyword evidence="3" id="KW-0238">DNA-binding</keyword>
<keyword evidence="2" id="KW-0229">DNA integration</keyword>
<dbReference type="InterPro" id="IPR004107">
    <property type="entry name" value="Integrase_SAM-like_N"/>
</dbReference>
<dbReference type="Pfam" id="PF14659">
    <property type="entry name" value="Phage_int_SAM_3"/>
    <property type="match status" value="1"/>
</dbReference>
<evidence type="ECO:0000256" key="4">
    <source>
        <dbReference type="ARBA" id="ARBA00023172"/>
    </source>
</evidence>
<dbReference type="Pfam" id="PF00589">
    <property type="entry name" value="Phage_integrase"/>
    <property type="match status" value="1"/>
</dbReference>
<dbReference type="InterPro" id="IPR013762">
    <property type="entry name" value="Integrase-like_cat_sf"/>
</dbReference>
<dbReference type="InterPro" id="IPR002104">
    <property type="entry name" value="Integrase_catalytic"/>
</dbReference>
<dbReference type="Gene3D" id="1.10.150.130">
    <property type="match status" value="1"/>
</dbReference>
<gene>
    <name evidence="6" type="ORF">CTB96_02845</name>
</gene>
<dbReference type="PROSITE" id="PS51898">
    <property type="entry name" value="TYR_RECOMBINASE"/>
    <property type="match status" value="1"/>
</dbReference>
<keyword evidence="7" id="KW-1185">Reference proteome</keyword>
<organism evidence="6 7">
    <name type="scientific">Cryobacterium arcticum</name>
    <dbReference type="NCBI Taxonomy" id="670052"/>
    <lineage>
        <taxon>Bacteria</taxon>
        <taxon>Bacillati</taxon>
        <taxon>Actinomycetota</taxon>
        <taxon>Actinomycetes</taxon>
        <taxon>Micrococcales</taxon>
        <taxon>Microbacteriaceae</taxon>
        <taxon>Cryobacterium</taxon>
    </lineage>
</organism>
<proteinExistence type="inferred from homology"/>
<protein>
    <submittedName>
        <fullName evidence="6">Site-specific integrase</fullName>
    </submittedName>
</protein>
<dbReference type="CDD" id="cd01189">
    <property type="entry name" value="INT_ICEBs1_C_like"/>
    <property type="match status" value="1"/>
</dbReference>
<evidence type="ECO:0000256" key="2">
    <source>
        <dbReference type="ARBA" id="ARBA00022908"/>
    </source>
</evidence>
<dbReference type="Gene3D" id="1.10.443.10">
    <property type="entry name" value="Intergrase catalytic core"/>
    <property type="match status" value="1"/>
</dbReference>
<dbReference type="InterPro" id="IPR011010">
    <property type="entry name" value="DNA_brk_join_enz"/>
</dbReference>
<sequence length="378" mass="41764">MGSVNAYETADGKRYRVRYRDPDRKSREKGGFERKKDAETYLAGIVVATDRGEYRDPASAKATIGDLGDIWVGNQSHLKPSSRKNLESAWRVHIKPAWGSRRLGEIRHSEVQAWATKFAANDGKPRSASVVILAYGVLAGILDIAVLDRRIASNPARGVKMPRKVRKKRNYLTSTQVEILAKHAFNISPEYATLVYLLSYTGLRWGEAIGLRVSSLDMLRRRMQVEENAVLVNSRIEVGTPKTHENRSVTFPKFLSEGLARACEGKSRNQLVLGKGDVHFPRPQGRGGWFDRAVKAAQAEDTDFPRVTPHDLRHTAASLAISSGANVKAVQRMLGHASAAMTLDTYADLFDDDLDAVSARLDAVRAETIVGLSWGTAL</sequence>
<reference evidence="6 7" key="1">
    <citation type="submission" date="2018-05" db="EMBL/GenBank/DDBJ databases">
        <title>Genetic diversity of glacier-inhabiting Cryobacterium bacteria in China and description of Cryobacterium mengkeensis sp. nov. and Arthrobacter glacialis sp. nov.</title>
        <authorList>
            <person name="Liu Q."/>
            <person name="Xin Y.-H."/>
        </authorList>
    </citation>
    <scope>NUCLEOTIDE SEQUENCE [LARGE SCALE GENOMIC DNA]</scope>
    <source>
        <strain evidence="6 7">SK-1</strain>
    </source>
</reference>
<keyword evidence="4" id="KW-0233">DNA recombination</keyword>
<evidence type="ECO:0000313" key="6">
    <source>
        <dbReference type="EMBL" id="PXA72378.1"/>
    </source>
</evidence>
<dbReference type="PANTHER" id="PTHR30349:SF64">
    <property type="entry name" value="PROPHAGE INTEGRASE INTD-RELATED"/>
    <property type="match status" value="1"/>
</dbReference>
<feature type="domain" description="Tyr recombinase" evidence="5">
    <location>
        <begin position="167"/>
        <end position="359"/>
    </location>
</feature>
<dbReference type="SUPFAM" id="SSF56349">
    <property type="entry name" value="DNA breaking-rejoining enzymes"/>
    <property type="match status" value="1"/>
</dbReference>
<dbReference type="GO" id="GO:0006310">
    <property type="term" value="P:DNA recombination"/>
    <property type="evidence" value="ECO:0007669"/>
    <property type="project" value="UniProtKB-KW"/>
</dbReference>
<evidence type="ECO:0000256" key="1">
    <source>
        <dbReference type="ARBA" id="ARBA00008857"/>
    </source>
</evidence>
<comment type="similarity">
    <text evidence="1">Belongs to the 'phage' integrase family.</text>
</comment>
<evidence type="ECO:0000313" key="7">
    <source>
        <dbReference type="Proteomes" id="UP000246722"/>
    </source>
</evidence>
<dbReference type="GO" id="GO:0015074">
    <property type="term" value="P:DNA integration"/>
    <property type="evidence" value="ECO:0007669"/>
    <property type="project" value="UniProtKB-KW"/>
</dbReference>
<dbReference type="GO" id="GO:0003677">
    <property type="term" value="F:DNA binding"/>
    <property type="evidence" value="ECO:0007669"/>
    <property type="project" value="UniProtKB-KW"/>
</dbReference>
<comment type="caution">
    <text evidence="6">The sequence shown here is derived from an EMBL/GenBank/DDBJ whole genome shotgun (WGS) entry which is preliminary data.</text>
</comment>
<evidence type="ECO:0000259" key="5">
    <source>
        <dbReference type="PROSITE" id="PS51898"/>
    </source>
</evidence>
<accession>A0A318A321</accession>
<evidence type="ECO:0000256" key="3">
    <source>
        <dbReference type="ARBA" id="ARBA00023125"/>
    </source>
</evidence>
<name>A0A318A321_9MICO</name>
<dbReference type="AlphaFoldDB" id="A0A318A321"/>
<dbReference type="EMBL" id="QHLY01000005">
    <property type="protein sequence ID" value="PXA72378.1"/>
    <property type="molecule type" value="Genomic_DNA"/>
</dbReference>
<dbReference type="OrthoDB" id="1822491at2"/>
<dbReference type="Proteomes" id="UP000246722">
    <property type="component" value="Unassembled WGS sequence"/>
</dbReference>
<dbReference type="InterPro" id="IPR010998">
    <property type="entry name" value="Integrase_recombinase_N"/>
</dbReference>
<dbReference type="RefSeq" id="WP_110125899.1">
    <property type="nucleotide sequence ID" value="NZ_QHLY01000005.1"/>
</dbReference>
<dbReference type="PANTHER" id="PTHR30349">
    <property type="entry name" value="PHAGE INTEGRASE-RELATED"/>
    <property type="match status" value="1"/>
</dbReference>